<gene>
    <name evidence="1" type="ORF">FOZ63_001379</name>
</gene>
<dbReference type="EMBL" id="JABANO010015580">
    <property type="protein sequence ID" value="KAF4736645.1"/>
    <property type="molecule type" value="Genomic_DNA"/>
</dbReference>
<sequence length="76" mass="8091">MLSLVPKPKSDIPELASKISARVAKKSGPPVVVRGVGDFVALHNTDVFKGLNVGFSLLGVLTVDFVQFLSVRPTKT</sequence>
<accession>A0A7J6SV34</accession>
<name>A0A7J6SV34_PEROL</name>
<comment type="caution">
    <text evidence="1">The sequence shown here is derived from an EMBL/GenBank/DDBJ whole genome shotgun (WGS) entry which is preliminary data.</text>
</comment>
<keyword evidence="2" id="KW-1185">Reference proteome</keyword>
<protein>
    <submittedName>
        <fullName evidence="1">Uncharacterized protein</fullName>
    </submittedName>
</protein>
<dbReference type="Proteomes" id="UP000553632">
    <property type="component" value="Unassembled WGS sequence"/>
</dbReference>
<proteinExistence type="predicted"/>
<evidence type="ECO:0000313" key="2">
    <source>
        <dbReference type="Proteomes" id="UP000553632"/>
    </source>
</evidence>
<reference evidence="1 2" key="1">
    <citation type="submission" date="2020-04" db="EMBL/GenBank/DDBJ databases">
        <title>Perkinsus olseni comparative genomics.</title>
        <authorList>
            <person name="Bogema D.R."/>
        </authorList>
    </citation>
    <scope>NUCLEOTIDE SEQUENCE [LARGE SCALE GENOMIC DNA]</scope>
    <source>
        <strain evidence="1 2">ATCC PRA-207</strain>
    </source>
</reference>
<evidence type="ECO:0000313" key="1">
    <source>
        <dbReference type="EMBL" id="KAF4736645.1"/>
    </source>
</evidence>
<dbReference type="AlphaFoldDB" id="A0A7J6SV34"/>
<organism evidence="1 2">
    <name type="scientific">Perkinsus olseni</name>
    <name type="common">Perkinsus atlanticus</name>
    <dbReference type="NCBI Taxonomy" id="32597"/>
    <lineage>
        <taxon>Eukaryota</taxon>
        <taxon>Sar</taxon>
        <taxon>Alveolata</taxon>
        <taxon>Perkinsozoa</taxon>
        <taxon>Perkinsea</taxon>
        <taxon>Perkinsida</taxon>
        <taxon>Perkinsidae</taxon>
        <taxon>Perkinsus</taxon>
    </lineage>
</organism>